<evidence type="ECO:0000313" key="3">
    <source>
        <dbReference type="Proteomes" id="UP000609531"/>
    </source>
</evidence>
<feature type="domain" description="Gfo/Idh/MocA-like oxidoreductase N-terminal" evidence="1">
    <location>
        <begin position="4"/>
        <end position="111"/>
    </location>
</feature>
<dbReference type="GO" id="GO:0000166">
    <property type="term" value="F:nucleotide binding"/>
    <property type="evidence" value="ECO:0007669"/>
    <property type="project" value="InterPro"/>
</dbReference>
<dbReference type="RefSeq" id="WP_211109988.1">
    <property type="nucleotide sequence ID" value="NZ_JAEKJA010000001.1"/>
</dbReference>
<reference evidence="2" key="1">
    <citation type="submission" date="2020-12" db="EMBL/GenBank/DDBJ databases">
        <title>Bacterial taxonomy.</title>
        <authorList>
            <person name="Pan X."/>
        </authorList>
    </citation>
    <scope>NUCLEOTIDE SEQUENCE</scope>
    <source>
        <strain evidence="2">B2012</strain>
    </source>
</reference>
<dbReference type="SUPFAM" id="SSF51735">
    <property type="entry name" value="NAD(P)-binding Rossmann-fold domains"/>
    <property type="match status" value="1"/>
</dbReference>
<dbReference type="Gene3D" id="3.30.360.10">
    <property type="entry name" value="Dihydrodipicolinate Reductase, domain 2"/>
    <property type="match status" value="1"/>
</dbReference>
<organism evidence="2 3">
    <name type="scientific">Acuticoccus mangrovi</name>
    <dbReference type="NCBI Taxonomy" id="2796142"/>
    <lineage>
        <taxon>Bacteria</taxon>
        <taxon>Pseudomonadati</taxon>
        <taxon>Pseudomonadota</taxon>
        <taxon>Alphaproteobacteria</taxon>
        <taxon>Hyphomicrobiales</taxon>
        <taxon>Amorphaceae</taxon>
        <taxon>Acuticoccus</taxon>
    </lineage>
</organism>
<name>A0A934IKB0_9HYPH</name>
<dbReference type="Gene3D" id="3.40.50.720">
    <property type="entry name" value="NAD(P)-binding Rossmann-like Domain"/>
    <property type="match status" value="1"/>
</dbReference>
<protein>
    <submittedName>
        <fullName evidence="2">Gfo/Idh/MocA family oxidoreductase</fullName>
    </submittedName>
</protein>
<dbReference type="PANTHER" id="PTHR43708">
    <property type="entry name" value="CONSERVED EXPRESSED OXIDOREDUCTASE (EUROFUNG)"/>
    <property type="match status" value="1"/>
</dbReference>
<evidence type="ECO:0000259" key="1">
    <source>
        <dbReference type="Pfam" id="PF01408"/>
    </source>
</evidence>
<dbReference type="EMBL" id="JAEKJA010000001">
    <property type="protein sequence ID" value="MBJ3774215.1"/>
    <property type="molecule type" value="Genomic_DNA"/>
</dbReference>
<sequence length="323" mass="33992">MTELRVGLVGAGMVSAHHVAGWAACRGARLVAIADPSPDAARARAAAAGVPTFPSLAEMLGGVAVDAVDLATPVATHAPLVLEATAAGLPVLCQKPLAETAAAAAALIDALPPDARVMVHENWRWRGPYRSLAAALRRGTLWRPTHFHFDVASAGLLPDATGALPALARQPFFTTMPRLVVLELLIHHLDTLEFLFGPLTIDAARTARRCDRVAGEDLAVISLSAGGLTGELVGDLCRPHAPPMPRDRLTLFGPTRATVDGWTFAIGPDRLFAVDPVVGYQASYTAALQHFADCVATGAPFETPAEAGLQTLRHVERIYQLAA</sequence>
<dbReference type="PANTHER" id="PTHR43708:SF8">
    <property type="entry name" value="OXIDOREDUCTASE"/>
    <property type="match status" value="1"/>
</dbReference>
<dbReference type="AlphaFoldDB" id="A0A934IKB0"/>
<proteinExistence type="predicted"/>
<dbReference type="InterPro" id="IPR051317">
    <property type="entry name" value="Gfo/Idh/MocA_oxidoreduct"/>
</dbReference>
<evidence type="ECO:0000313" key="2">
    <source>
        <dbReference type="EMBL" id="MBJ3774215.1"/>
    </source>
</evidence>
<keyword evidence="3" id="KW-1185">Reference proteome</keyword>
<dbReference type="InterPro" id="IPR036291">
    <property type="entry name" value="NAD(P)-bd_dom_sf"/>
</dbReference>
<dbReference type="Proteomes" id="UP000609531">
    <property type="component" value="Unassembled WGS sequence"/>
</dbReference>
<dbReference type="InterPro" id="IPR000683">
    <property type="entry name" value="Gfo/Idh/MocA-like_OxRdtase_N"/>
</dbReference>
<dbReference type="Pfam" id="PF01408">
    <property type="entry name" value="GFO_IDH_MocA"/>
    <property type="match status" value="1"/>
</dbReference>
<comment type="caution">
    <text evidence="2">The sequence shown here is derived from an EMBL/GenBank/DDBJ whole genome shotgun (WGS) entry which is preliminary data.</text>
</comment>
<gene>
    <name evidence="2" type="ORF">JCR33_00850</name>
</gene>
<dbReference type="PROSITE" id="PS51257">
    <property type="entry name" value="PROKAR_LIPOPROTEIN"/>
    <property type="match status" value="1"/>
</dbReference>
<accession>A0A934IKB0</accession>